<gene>
    <name evidence="2" type="ORF">D8674_036535</name>
</gene>
<proteinExistence type="predicted"/>
<protein>
    <submittedName>
        <fullName evidence="2">Uncharacterized protein</fullName>
    </submittedName>
</protein>
<dbReference type="EMBL" id="SMOL01000411">
    <property type="protein sequence ID" value="KAB2614519.1"/>
    <property type="molecule type" value="Genomic_DNA"/>
</dbReference>
<organism evidence="2 3">
    <name type="scientific">Pyrus ussuriensis x Pyrus communis</name>
    <dbReference type="NCBI Taxonomy" id="2448454"/>
    <lineage>
        <taxon>Eukaryota</taxon>
        <taxon>Viridiplantae</taxon>
        <taxon>Streptophyta</taxon>
        <taxon>Embryophyta</taxon>
        <taxon>Tracheophyta</taxon>
        <taxon>Spermatophyta</taxon>
        <taxon>Magnoliopsida</taxon>
        <taxon>eudicotyledons</taxon>
        <taxon>Gunneridae</taxon>
        <taxon>Pentapetalae</taxon>
        <taxon>rosids</taxon>
        <taxon>fabids</taxon>
        <taxon>Rosales</taxon>
        <taxon>Rosaceae</taxon>
        <taxon>Amygdaloideae</taxon>
        <taxon>Maleae</taxon>
        <taxon>Pyrus</taxon>
    </lineage>
</organism>
<sequence length="121" mass="13037">MVSTATLQPSCSFPLRAPKTATRDRVSSLSSIKTSPKSISRSSSITKGCDLVVKKPVRLRWSYVIAATVGDTTAMQNSCSSGQELLISGLLIPRLLKISPTTEMVRKGKGKLVLGVWMTIK</sequence>
<evidence type="ECO:0000256" key="1">
    <source>
        <dbReference type="SAM" id="MobiDB-lite"/>
    </source>
</evidence>
<accession>A0A5N5GGB0</accession>
<dbReference type="Proteomes" id="UP000327157">
    <property type="component" value="Unassembled WGS sequence"/>
</dbReference>
<dbReference type="OrthoDB" id="10553482at2759"/>
<feature type="compositionally biased region" description="Low complexity" evidence="1">
    <location>
        <begin position="27"/>
        <end position="43"/>
    </location>
</feature>
<comment type="caution">
    <text evidence="2">The sequence shown here is derived from an EMBL/GenBank/DDBJ whole genome shotgun (WGS) entry which is preliminary data.</text>
</comment>
<evidence type="ECO:0000313" key="3">
    <source>
        <dbReference type="Proteomes" id="UP000327157"/>
    </source>
</evidence>
<reference evidence="2 3" key="2">
    <citation type="submission" date="2019-11" db="EMBL/GenBank/DDBJ databases">
        <title>A de novo genome assembly of a pear dwarfing rootstock.</title>
        <authorList>
            <person name="Wang F."/>
            <person name="Wang J."/>
            <person name="Li S."/>
            <person name="Zhang Y."/>
            <person name="Fang M."/>
            <person name="Ma L."/>
            <person name="Zhao Y."/>
            <person name="Jiang S."/>
        </authorList>
    </citation>
    <scope>NUCLEOTIDE SEQUENCE [LARGE SCALE GENOMIC DNA]</scope>
    <source>
        <strain evidence="2">S2</strain>
        <tissue evidence="2">Leaf</tissue>
    </source>
</reference>
<name>A0A5N5GGB0_9ROSA</name>
<feature type="region of interest" description="Disordered" evidence="1">
    <location>
        <begin position="24"/>
        <end position="43"/>
    </location>
</feature>
<reference evidence="2 3" key="1">
    <citation type="submission" date="2019-09" db="EMBL/GenBank/DDBJ databases">
        <authorList>
            <person name="Ou C."/>
        </authorList>
    </citation>
    <scope>NUCLEOTIDE SEQUENCE [LARGE SCALE GENOMIC DNA]</scope>
    <source>
        <strain evidence="2">S2</strain>
        <tissue evidence="2">Leaf</tissue>
    </source>
</reference>
<dbReference type="AlphaFoldDB" id="A0A5N5GGB0"/>
<keyword evidence="3" id="KW-1185">Reference proteome</keyword>
<evidence type="ECO:0000313" key="2">
    <source>
        <dbReference type="EMBL" id="KAB2614519.1"/>
    </source>
</evidence>